<dbReference type="EMBL" id="FMKA01000033">
    <property type="protein sequence ID" value="SCP99156.1"/>
    <property type="molecule type" value="Genomic_DNA"/>
</dbReference>
<gene>
    <name evidence="1" type="ORF">SAMN05421730_103321</name>
</gene>
<organism evidence="1 2">
    <name type="scientific">Anaerobium acetethylicum</name>
    <dbReference type="NCBI Taxonomy" id="1619234"/>
    <lineage>
        <taxon>Bacteria</taxon>
        <taxon>Bacillati</taxon>
        <taxon>Bacillota</taxon>
        <taxon>Clostridia</taxon>
        <taxon>Lachnospirales</taxon>
        <taxon>Lachnospiraceae</taxon>
        <taxon>Anaerobium</taxon>
    </lineage>
</organism>
<reference evidence="1 2" key="1">
    <citation type="submission" date="2016-09" db="EMBL/GenBank/DDBJ databases">
        <authorList>
            <person name="Capua I."/>
            <person name="De Benedictis P."/>
            <person name="Joannis T."/>
            <person name="Lombin L.H."/>
            <person name="Cattoli G."/>
        </authorList>
    </citation>
    <scope>NUCLEOTIDE SEQUENCE [LARGE SCALE GENOMIC DNA]</scope>
    <source>
        <strain evidence="1 2">GluBS11</strain>
    </source>
</reference>
<protein>
    <submittedName>
        <fullName evidence="1">Uncharacterized protein</fullName>
    </submittedName>
</protein>
<dbReference type="Proteomes" id="UP000199315">
    <property type="component" value="Unassembled WGS sequence"/>
</dbReference>
<evidence type="ECO:0000313" key="2">
    <source>
        <dbReference type="Proteomes" id="UP000199315"/>
    </source>
</evidence>
<sequence>MQQKKANQKIRLDLLFKRTRIKRIEEHARVKRCTLDITLQKDMRKSIMKLIKPKRSKLIKNKLQMKEILLMIMQKKNVNMKKHTGMIEESEGFDVDNKYTLQNITYRGTHTVTMYTLIYWWHTQELFYFMSQNLLGANGKITEIDTDYDAFDFNIF</sequence>
<evidence type="ECO:0000313" key="1">
    <source>
        <dbReference type="EMBL" id="SCP99156.1"/>
    </source>
</evidence>
<dbReference type="AlphaFoldDB" id="A0A1D3TXQ6"/>
<name>A0A1D3TXQ6_9FIRM</name>
<keyword evidence="2" id="KW-1185">Reference proteome</keyword>
<accession>A0A1D3TXQ6</accession>
<proteinExistence type="predicted"/>